<evidence type="ECO:0000313" key="2">
    <source>
        <dbReference type="EMBL" id="NKX55830.1"/>
    </source>
</evidence>
<name>A0A7X6HG96_9MICC</name>
<proteinExistence type="predicted"/>
<keyword evidence="3" id="KW-1185">Reference proteome</keyword>
<dbReference type="Pfam" id="PF13385">
    <property type="entry name" value="Laminin_G_3"/>
    <property type="match status" value="1"/>
</dbReference>
<comment type="caution">
    <text evidence="2">The sequence shown here is derived from an EMBL/GenBank/DDBJ whole genome shotgun (WGS) entry which is preliminary data.</text>
</comment>
<protein>
    <submittedName>
        <fullName evidence="2">LamG domain-containing protein</fullName>
    </submittedName>
</protein>
<accession>A0A7X6HG96</accession>
<evidence type="ECO:0000256" key="1">
    <source>
        <dbReference type="SAM" id="MobiDB-lite"/>
    </source>
</evidence>
<dbReference type="Proteomes" id="UP000544090">
    <property type="component" value="Unassembled WGS sequence"/>
</dbReference>
<evidence type="ECO:0000313" key="3">
    <source>
        <dbReference type="Proteomes" id="UP000544090"/>
    </source>
</evidence>
<dbReference type="EMBL" id="JAAZSQ010000016">
    <property type="protein sequence ID" value="NKX55830.1"/>
    <property type="molecule type" value="Genomic_DNA"/>
</dbReference>
<dbReference type="Gene3D" id="2.60.120.200">
    <property type="match status" value="1"/>
</dbReference>
<feature type="region of interest" description="Disordered" evidence="1">
    <location>
        <begin position="1"/>
        <end position="35"/>
    </location>
</feature>
<dbReference type="InterPro" id="IPR013320">
    <property type="entry name" value="ConA-like_dom_sf"/>
</dbReference>
<reference evidence="2 3" key="1">
    <citation type="submission" date="2020-04" db="EMBL/GenBank/DDBJ databases">
        <title>Arthrobacter sp. nov.</title>
        <authorList>
            <person name="Liu S."/>
        </authorList>
    </citation>
    <scope>NUCLEOTIDE SEQUENCE [LARGE SCALE GENOMIC DNA]</scope>
    <source>
        <strain evidence="2 3">E918</strain>
    </source>
</reference>
<gene>
    <name evidence="2" type="ORF">HGG74_15045</name>
</gene>
<dbReference type="SUPFAM" id="SSF49899">
    <property type="entry name" value="Concanavalin A-like lectins/glucanases"/>
    <property type="match status" value="1"/>
</dbReference>
<organism evidence="2 3">
    <name type="scientific">Arthrobacter mobilis</name>
    <dbReference type="NCBI Taxonomy" id="2724944"/>
    <lineage>
        <taxon>Bacteria</taxon>
        <taxon>Bacillati</taxon>
        <taxon>Actinomycetota</taxon>
        <taxon>Actinomycetes</taxon>
        <taxon>Micrococcales</taxon>
        <taxon>Micrococcaceae</taxon>
        <taxon>Arthrobacter</taxon>
    </lineage>
</organism>
<sequence>MSSPRSSTEKDRTGHGHTGRYFGRPAATRLPNGDTAADFDGKTAYLQVKDAAALSPATGGVLTLEAWMRPDALKFPVEGNNMRYMHWMGKGEPNNHEYVARFYSNTDPQRPNRISGYQFNIDGGKGAGSYFQDTIRAGTWIHYVLVINAKAKSDSYPNGYVRIYRDGKLRDTTNLDYGGTVIVPKRGNAPFRIGTRDLDTFFEGAIGKVAIYGKELRPESIKKHYTVMTRR</sequence>
<dbReference type="AlphaFoldDB" id="A0A7X6HG96"/>